<sequence>MRAIVIFDGDCGLCNGFVEWLLRRDREGRFLIAGSAGAPGRAALEASGLGTGIARSSIVVWDGGAGRVRTDALVRIARGLPWPWRAAVALRIVPRVLRDGVYDQVARRRPRRAAEDPACGIPPADLVALWRSRLATTADVAALASEPGHTPAPRT</sequence>
<dbReference type="InterPro" id="IPR007263">
    <property type="entry name" value="DCC1-like"/>
</dbReference>
<organism evidence="1 2">
    <name type="scientific">Demequina litoralis</name>
    <dbReference type="NCBI Taxonomy" id="3051660"/>
    <lineage>
        <taxon>Bacteria</taxon>
        <taxon>Bacillati</taxon>
        <taxon>Actinomycetota</taxon>
        <taxon>Actinomycetes</taxon>
        <taxon>Micrococcales</taxon>
        <taxon>Demequinaceae</taxon>
        <taxon>Demequina</taxon>
    </lineage>
</organism>
<evidence type="ECO:0000313" key="2">
    <source>
        <dbReference type="Proteomes" id="UP001172728"/>
    </source>
</evidence>
<accession>A0ABT8GCA3</accession>
<keyword evidence="2" id="KW-1185">Reference proteome</keyword>
<dbReference type="PANTHER" id="PTHR33639:SF2">
    <property type="entry name" value="DUF393 DOMAIN-CONTAINING PROTEIN"/>
    <property type="match status" value="1"/>
</dbReference>
<dbReference type="PANTHER" id="PTHR33639">
    <property type="entry name" value="THIOL-DISULFIDE OXIDOREDUCTASE DCC"/>
    <property type="match status" value="1"/>
</dbReference>
<name>A0ABT8GCA3_9MICO</name>
<dbReference type="Proteomes" id="UP001172728">
    <property type="component" value="Unassembled WGS sequence"/>
</dbReference>
<comment type="caution">
    <text evidence="1">The sequence shown here is derived from an EMBL/GenBank/DDBJ whole genome shotgun (WGS) entry which is preliminary data.</text>
</comment>
<dbReference type="InterPro" id="IPR052927">
    <property type="entry name" value="DCC_oxidoreductase"/>
</dbReference>
<evidence type="ECO:0000313" key="1">
    <source>
        <dbReference type="EMBL" id="MDN4476766.1"/>
    </source>
</evidence>
<gene>
    <name evidence="1" type="ORF">QQX09_12970</name>
</gene>
<proteinExistence type="predicted"/>
<protein>
    <submittedName>
        <fullName evidence="1">DCC1-like thiol-disulfide oxidoreductase family protein</fullName>
    </submittedName>
</protein>
<reference evidence="1" key="1">
    <citation type="submission" date="2023-06" db="EMBL/GenBank/DDBJ databases">
        <title>Sysu t00192.</title>
        <authorList>
            <person name="Gao L."/>
            <person name="Fang B.-Z."/>
            <person name="Li W.-J."/>
        </authorList>
    </citation>
    <scope>NUCLEOTIDE SEQUENCE</scope>
    <source>
        <strain evidence="1">SYSU T00192</strain>
    </source>
</reference>
<dbReference type="Pfam" id="PF04134">
    <property type="entry name" value="DCC1-like"/>
    <property type="match status" value="1"/>
</dbReference>
<dbReference type="EMBL" id="JAUHPW010000011">
    <property type="protein sequence ID" value="MDN4476766.1"/>
    <property type="molecule type" value="Genomic_DNA"/>
</dbReference>
<dbReference type="RefSeq" id="WP_301135464.1">
    <property type="nucleotide sequence ID" value="NZ_JAUHPW010000011.1"/>
</dbReference>